<dbReference type="PANTHER" id="PTHR45833:SF1">
    <property type="entry name" value="METHIONINE SYNTHASE"/>
    <property type="match status" value="1"/>
</dbReference>
<dbReference type="SMART" id="SM01018">
    <property type="entry name" value="B12-binding_2"/>
    <property type="match status" value="1"/>
</dbReference>
<evidence type="ECO:0000313" key="7">
    <source>
        <dbReference type="Proteomes" id="UP000267654"/>
    </source>
</evidence>
<protein>
    <submittedName>
        <fullName evidence="6">Cobalamin-binding protein</fullName>
    </submittedName>
</protein>
<evidence type="ECO:0000256" key="2">
    <source>
        <dbReference type="ARBA" id="ARBA00022723"/>
    </source>
</evidence>
<dbReference type="Proteomes" id="UP000267654">
    <property type="component" value="Unassembled WGS sequence"/>
</dbReference>
<feature type="domain" description="B12-binding" evidence="4">
    <location>
        <begin position="88"/>
        <end position="211"/>
    </location>
</feature>
<keyword evidence="2" id="KW-0479">Metal-binding</keyword>
<feature type="domain" description="B12-binding N-terminal" evidence="5">
    <location>
        <begin position="1"/>
        <end position="88"/>
    </location>
</feature>
<dbReference type="InterPro" id="IPR006158">
    <property type="entry name" value="Cobalamin-bd"/>
</dbReference>
<dbReference type="GO" id="GO:0046653">
    <property type="term" value="P:tetrahydrofolate metabolic process"/>
    <property type="evidence" value="ECO:0007669"/>
    <property type="project" value="TreeGrafter"/>
</dbReference>
<accession>A0A662DGJ3</accession>
<proteinExistence type="inferred from homology"/>
<dbReference type="InterPro" id="IPR036724">
    <property type="entry name" value="Cobalamin-bd_sf"/>
</dbReference>
<dbReference type="AlphaFoldDB" id="A0A662DGJ3"/>
<dbReference type="GO" id="GO:0031419">
    <property type="term" value="F:cobalamin binding"/>
    <property type="evidence" value="ECO:0007669"/>
    <property type="project" value="InterPro"/>
</dbReference>
<dbReference type="GO" id="GO:0005829">
    <property type="term" value="C:cytosol"/>
    <property type="evidence" value="ECO:0007669"/>
    <property type="project" value="TreeGrafter"/>
</dbReference>
<name>A0A662DGJ3_UNCAE</name>
<dbReference type="PROSITE" id="PS51337">
    <property type="entry name" value="B12_BINDING_NTER"/>
    <property type="match status" value="1"/>
</dbReference>
<dbReference type="Pfam" id="PF02607">
    <property type="entry name" value="B12-binding_2"/>
    <property type="match status" value="1"/>
</dbReference>
<sequence length="211" mass="22254">MVDLKEIAENLIQGKADKVKELTQRSVDEGQDVSKILNEGLLAGMSVVGDKFKKNEFYVPEVLIAARAMKAGMEIIRPLLTKKGVKGAGKIILGTVRGDLHDIGKNLVGMMLEGAGFEITDLGVDVSPEKFVEAAREKGADIIGLSALLTTTMPGMKDVIEAIKSSDLKGKLKVMIGGAPVTQDYADEIGADGYAPDAASAVDKAKQLIGA</sequence>
<gene>
    <name evidence="6" type="ORF">DRI96_00640</name>
</gene>
<evidence type="ECO:0000259" key="4">
    <source>
        <dbReference type="PROSITE" id="PS51332"/>
    </source>
</evidence>
<reference evidence="6 7" key="1">
    <citation type="submission" date="2018-06" db="EMBL/GenBank/DDBJ databases">
        <title>Extensive metabolic versatility and redundancy in microbially diverse, dynamic hydrothermal sediments.</title>
        <authorList>
            <person name="Dombrowski N."/>
            <person name="Teske A."/>
            <person name="Baker B.J."/>
        </authorList>
    </citation>
    <scope>NUCLEOTIDE SEQUENCE [LARGE SCALE GENOMIC DNA]</scope>
    <source>
        <strain evidence="6">B19_G9</strain>
    </source>
</reference>
<dbReference type="Pfam" id="PF02310">
    <property type="entry name" value="B12-binding"/>
    <property type="match status" value="1"/>
</dbReference>
<dbReference type="GO" id="GO:0050667">
    <property type="term" value="P:homocysteine metabolic process"/>
    <property type="evidence" value="ECO:0007669"/>
    <property type="project" value="TreeGrafter"/>
</dbReference>
<dbReference type="InterPro" id="IPR003759">
    <property type="entry name" value="Cbl-bd_cap"/>
</dbReference>
<evidence type="ECO:0000256" key="3">
    <source>
        <dbReference type="ARBA" id="ARBA00023285"/>
    </source>
</evidence>
<dbReference type="PROSITE" id="PS51332">
    <property type="entry name" value="B12_BINDING"/>
    <property type="match status" value="1"/>
</dbReference>
<dbReference type="FunFam" id="3.40.50.280:FF:000003">
    <property type="entry name" value="Dimethylamine methyltransferase corrinoid protein"/>
    <property type="match status" value="1"/>
</dbReference>
<evidence type="ECO:0000256" key="1">
    <source>
        <dbReference type="ARBA" id="ARBA00010854"/>
    </source>
</evidence>
<dbReference type="SUPFAM" id="SSF47644">
    <property type="entry name" value="Methionine synthase domain"/>
    <property type="match status" value="1"/>
</dbReference>
<organism evidence="6 7">
    <name type="scientific">Aerophobetes bacterium</name>
    <dbReference type="NCBI Taxonomy" id="2030807"/>
    <lineage>
        <taxon>Bacteria</taxon>
        <taxon>Candidatus Aerophobota</taxon>
    </lineage>
</organism>
<dbReference type="EMBL" id="QMQB01000015">
    <property type="protein sequence ID" value="RLE14974.1"/>
    <property type="molecule type" value="Genomic_DNA"/>
</dbReference>
<dbReference type="InterPro" id="IPR036594">
    <property type="entry name" value="Meth_synthase_dom"/>
</dbReference>
<dbReference type="InterPro" id="IPR050554">
    <property type="entry name" value="Met_Synthase/Corrinoid"/>
</dbReference>
<dbReference type="SUPFAM" id="SSF52242">
    <property type="entry name" value="Cobalamin (vitamin B12)-binding domain"/>
    <property type="match status" value="1"/>
</dbReference>
<comment type="caution">
    <text evidence="6">The sequence shown here is derived from an EMBL/GenBank/DDBJ whole genome shotgun (WGS) entry which is preliminary data.</text>
</comment>
<keyword evidence="3" id="KW-0170">Cobalt</keyword>
<dbReference type="PANTHER" id="PTHR45833">
    <property type="entry name" value="METHIONINE SYNTHASE"/>
    <property type="match status" value="1"/>
</dbReference>
<dbReference type="CDD" id="cd02070">
    <property type="entry name" value="corrinoid_protein_B12-BD"/>
    <property type="match status" value="1"/>
</dbReference>
<comment type="similarity">
    <text evidence="1">Belongs to the methylamine corrinoid protein family.</text>
</comment>
<evidence type="ECO:0000259" key="5">
    <source>
        <dbReference type="PROSITE" id="PS51337"/>
    </source>
</evidence>
<dbReference type="GO" id="GO:0046872">
    <property type="term" value="F:metal ion binding"/>
    <property type="evidence" value="ECO:0007669"/>
    <property type="project" value="UniProtKB-KW"/>
</dbReference>
<dbReference type="Gene3D" id="1.10.1240.10">
    <property type="entry name" value="Methionine synthase domain"/>
    <property type="match status" value="1"/>
</dbReference>
<dbReference type="Gene3D" id="3.40.50.280">
    <property type="entry name" value="Cobalamin-binding domain"/>
    <property type="match status" value="1"/>
</dbReference>
<dbReference type="GO" id="GO:0008705">
    <property type="term" value="F:methionine synthase activity"/>
    <property type="evidence" value="ECO:0007669"/>
    <property type="project" value="TreeGrafter"/>
</dbReference>
<evidence type="ECO:0000313" key="6">
    <source>
        <dbReference type="EMBL" id="RLE14974.1"/>
    </source>
</evidence>